<dbReference type="CDD" id="cd19946">
    <property type="entry name" value="GlpA-like_Fer2_BFD-like"/>
    <property type="match status" value="1"/>
</dbReference>
<dbReference type="GO" id="GO:0016491">
    <property type="term" value="F:oxidoreductase activity"/>
    <property type="evidence" value="ECO:0007669"/>
    <property type="project" value="UniProtKB-KW"/>
</dbReference>
<evidence type="ECO:0000256" key="1">
    <source>
        <dbReference type="ARBA" id="ARBA00023002"/>
    </source>
</evidence>
<name>A0AAU0UKY4_9FIRM</name>
<dbReference type="InterPro" id="IPR051691">
    <property type="entry name" value="Metab_Enz_Cyan_OpOx_G3PDH"/>
</dbReference>
<dbReference type="PANTHER" id="PTHR42949">
    <property type="entry name" value="ANAEROBIC GLYCEROL-3-PHOSPHATE DEHYDROGENASE SUBUNIT B"/>
    <property type="match status" value="1"/>
</dbReference>
<gene>
    <name evidence="3" type="ORF">MFMK1_001207</name>
</gene>
<evidence type="ECO:0000259" key="2">
    <source>
        <dbReference type="Pfam" id="PF17806"/>
    </source>
</evidence>
<dbReference type="Pfam" id="PF17806">
    <property type="entry name" value="SO_alpha_A3"/>
    <property type="match status" value="1"/>
</dbReference>
<dbReference type="EMBL" id="CP121694">
    <property type="protein sequence ID" value="WRO21399.1"/>
    <property type="molecule type" value="Genomic_DNA"/>
</dbReference>
<reference evidence="3 4" key="1">
    <citation type="submission" date="2023-04" db="EMBL/GenBank/DDBJ databases">
        <authorList>
            <person name="Hsu D."/>
        </authorList>
    </citation>
    <scope>NUCLEOTIDE SEQUENCE [LARGE SCALE GENOMIC DNA]</scope>
    <source>
        <strain evidence="3 4">MK1</strain>
    </source>
</reference>
<sequence length="88" mass="9635">MADRTIVCRCEDISMAEIRDLIKQGHTSIDEIKRISRSGMGPCQGRGCRQIIAAEIAKATGCPIEQVAVPKFRPPIKPIRLGYLLGGE</sequence>
<protein>
    <submittedName>
        <fullName evidence="3">(2Fe-2S)-binding protein</fullName>
    </submittedName>
</protein>
<dbReference type="Gene3D" id="1.10.10.1100">
    <property type="entry name" value="BFD-like [2Fe-2S]-binding domain"/>
    <property type="match status" value="1"/>
</dbReference>
<organism evidence="3 4">
    <name type="scientific">Metallumcola ferriviriculae</name>
    <dbReference type="NCBI Taxonomy" id="3039180"/>
    <lineage>
        <taxon>Bacteria</taxon>
        <taxon>Bacillati</taxon>
        <taxon>Bacillota</taxon>
        <taxon>Clostridia</taxon>
        <taxon>Neomoorellales</taxon>
        <taxon>Desulfitibacteraceae</taxon>
        <taxon>Metallumcola</taxon>
    </lineage>
</organism>
<dbReference type="Proteomes" id="UP001329915">
    <property type="component" value="Chromosome"/>
</dbReference>
<feature type="domain" description="SoxA A3" evidence="2">
    <location>
        <begin position="3"/>
        <end position="84"/>
    </location>
</feature>
<keyword evidence="1" id="KW-0560">Oxidoreductase</keyword>
<evidence type="ECO:0000313" key="4">
    <source>
        <dbReference type="Proteomes" id="UP001329915"/>
    </source>
</evidence>
<keyword evidence="4" id="KW-1185">Reference proteome</keyword>
<evidence type="ECO:0000313" key="3">
    <source>
        <dbReference type="EMBL" id="WRO21399.1"/>
    </source>
</evidence>
<accession>A0AAU0UKY4</accession>
<dbReference type="InterPro" id="IPR041854">
    <property type="entry name" value="BFD-like_2Fe2S-bd_dom_sf"/>
</dbReference>
<dbReference type="RefSeq" id="WP_366924243.1">
    <property type="nucleotide sequence ID" value="NZ_CP121694.1"/>
</dbReference>
<dbReference type="KEGG" id="dbc:MFMK1_001207"/>
<dbReference type="InterPro" id="IPR041117">
    <property type="entry name" value="SoxA_A3"/>
</dbReference>
<dbReference type="AlphaFoldDB" id="A0AAU0UKY4"/>
<proteinExistence type="predicted"/>
<dbReference type="PANTHER" id="PTHR42949:SF3">
    <property type="entry name" value="ANAEROBIC GLYCEROL-3-PHOSPHATE DEHYDROGENASE SUBUNIT B"/>
    <property type="match status" value="1"/>
</dbReference>